<dbReference type="SUPFAM" id="SSF49299">
    <property type="entry name" value="PKD domain"/>
    <property type="match status" value="1"/>
</dbReference>
<dbReference type="SUPFAM" id="SSF50998">
    <property type="entry name" value="Quinoprotein alcohol dehydrogenase-like"/>
    <property type="match status" value="1"/>
</dbReference>
<dbReference type="Pfam" id="PF00400">
    <property type="entry name" value="WD40"/>
    <property type="match status" value="2"/>
</dbReference>
<dbReference type="InterPro" id="IPR011047">
    <property type="entry name" value="Quinoprotein_ADH-like_sf"/>
</dbReference>
<sequence length="538" mass="58446">MSKISFIVFALFLFMFLFPSAEAGKEPLWEWESSSGISHVAISGDSRNISATYATSVSLWHNNTMLPRDTEIVGEEITSMVMSSDGKYVLTGESYDTTVTLWEDGSRAWETSNFLQTIIELDISPDGTHIAVADWKNVLFFNKDSNEAVWSYNHASEIMSTVSISPNGLFIAAGTEDGKVYLYPTSGDNTSSWFHDNVLDEGITGIDFSADSSHFIIGTETGRVYVYETEEGPPVMELVHPDGKITCVSGSSDSDYYAFGTNQGSVVVINSNIDNIEWEINIEGIVTDIDFNGNATHLVAGSTSERLVLAKVLNGDELWRIVVSGEVSGVAMSYRGENIVVGTDEGLAIYYEQRLDNQAPIATIESITPTTALPGTSITMNGSVVDSDGEVVNYLWYSSVDGNLSNERIFTVSNLTMGLHVITFSAQDNEGRWSKEVSLTIGVGDFPDAIINSVSDCDLLSVCVISEGATIKFNGSAVSEASNDTEVIGYYWGSDLDGFLSNQAVFSISNLSRGYHNITFRAVNAIGFWSANTTVSLL</sequence>
<dbReference type="SMART" id="SM00089">
    <property type="entry name" value="PKD"/>
    <property type="match status" value="1"/>
</dbReference>
<evidence type="ECO:0000256" key="1">
    <source>
        <dbReference type="ARBA" id="ARBA00022574"/>
    </source>
</evidence>
<dbReference type="InterPro" id="IPR051179">
    <property type="entry name" value="WD_repeat_multifunction"/>
</dbReference>
<dbReference type="PANTHER" id="PTHR19857">
    <property type="entry name" value="MITOCHONDRIAL DIVISION PROTEIN 1-RELATED"/>
    <property type="match status" value="1"/>
</dbReference>
<evidence type="ECO:0000313" key="4">
    <source>
        <dbReference type="EMBL" id="SVA90962.1"/>
    </source>
</evidence>
<keyword evidence="1" id="KW-0853">WD repeat</keyword>
<keyword evidence="2" id="KW-0677">Repeat</keyword>
<dbReference type="InterPro" id="IPR001680">
    <property type="entry name" value="WD40_rpt"/>
</dbReference>
<dbReference type="InterPro" id="IPR015943">
    <property type="entry name" value="WD40/YVTN_repeat-like_dom_sf"/>
</dbReference>
<gene>
    <name evidence="4" type="ORF">METZ01_LOCUS143816</name>
</gene>
<dbReference type="Gene3D" id="2.130.10.10">
    <property type="entry name" value="YVTN repeat-like/Quinoprotein amine dehydrogenase"/>
    <property type="match status" value="3"/>
</dbReference>
<dbReference type="InterPro" id="IPR013783">
    <property type="entry name" value="Ig-like_fold"/>
</dbReference>
<accession>A0A381ZPZ9</accession>
<dbReference type="EMBL" id="UINC01022077">
    <property type="protein sequence ID" value="SVA90962.1"/>
    <property type="molecule type" value="Genomic_DNA"/>
</dbReference>
<evidence type="ECO:0000256" key="2">
    <source>
        <dbReference type="ARBA" id="ARBA00022737"/>
    </source>
</evidence>
<proteinExistence type="predicted"/>
<feature type="domain" description="PKD/Chitinase" evidence="3">
    <location>
        <begin position="362"/>
        <end position="444"/>
    </location>
</feature>
<dbReference type="SMART" id="SM00320">
    <property type="entry name" value="WD40"/>
    <property type="match status" value="8"/>
</dbReference>
<dbReference type="AlphaFoldDB" id="A0A381ZPZ9"/>
<name>A0A381ZPZ9_9ZZZZ</name>
<dbReference type="InterPro" id="IPR035986">
    <property type="entry name" value="PKD_dom_sf"/>
</dbReference>
<dbReference type="Gene3D" id="2.60.40.10">
    <property type="entry name" value="Immunoglobulins"/>
    <property type="match status" value="1"/>
</dbReference>
<organism evidence="4">
    <name type="scientific">marine metagenome</name>
    <dbReference type="NCBI Taxonomy" id="408172"/>
    <lineage>
        <taxon>unclassified sequences</taxon>
        <taxon>metagenomes</taxon>
        <taxon>ecological metagenomes</taxon>
    </lineage>
</organism>
<evidence type="ECO:0000259" key="3">
    <source>
        <dbReference type="SMART" id="SM00089"/>
    </source>
</evidence>
<protein>
    <recommendedName>
        <fullName evidence="3">PKD/Chitinase domain-containing protein</fullName>
    </recommendedName>
</protein>
<dbReference type="PANTHER" id="PTHR19857:SF8">
    <property type="entry name" value="ANGIO-ASSOCIATED MIGRATORY CELL PROTEIN"/>
    <property type="match status" value="1"/>
</dbReference>
<dbReference type="InterPro" id="IPR022409">
    <property type="entry name" value="PKD/Chitinase_dom"/>
</dbReference>
<feature type="non-terminal residue" evidence="4">
    <location>
        <position position="538"/>
    </location>
</feature>
<reference evidence="4" key="1">
    <citation type="submission" date="2018-05" db="EMBL/GenBank/DDBJ databases">
        <authorList>
            <person name="Lanie J.A."/>
            <person name="Ng W.-L."/>
            <person name="Kazmierczak K.M."/>
            <person name="Andrzejewski T.M."/>
            <person name="Davidsen T.M."/>
            <person name="Wayne K.J."/>
            <person name="Tettelin H."/>
            <person name="Glass J.I."/>
            <person name="Rusch D."/>
            <person name="Podicherti R."/>
            <person name="Tsui H.-C.T."/>
            <person name="Winkler M.E."/>
        </authorList>
    </citation>
    <scope>NUCLEOTIDE SEQUENCE</scope>
</reference>